<sequence>MIEIQHDRTDFLVIRAAGTLTEQDYEAAVPEIENAMKLRSNRPMRVLVLLEDFRGWELGALWEELKFDMKHGDDFGRMAVVGDSRAQEWGTKISKAFFDAEVRYFDASERAAAETWLSVVPAR</sequence>
<evidence type="ECO:0000313" key="1">
    <source>
        <dbReference type="EMBL" id="MFC3227848.1"/>
    </source>
</evidence>
<dbReference type="RefSeq" id="WP_379900370.1">
    <property type="nucleotide sequence ID" value="NZ_JBHRTR010000025.1"/>
</dbReference>
<dbReference type="Proteomes" id="UP001595528">
    <property type="component" value="Unassembled WGS sequence"/>
</dbReference>
<name>A0ABV7KZK2_9PROT</name>
<dbReference type="Gene3D" id="3.40.50.10600">
    <property type="entry name" value="SpoIIaa-like domains"/>
    <property type="match status" value="1"/>
</dbReference>
<dbReference type="InterPro" id="IPR021866">
    <property type="entry name" value="SpoIIAA-like"/>
</dbReference>
<reference evidence="2" key="1">
    <citation type="journal article" date="2019" name="Int. J. Syst. Evol. Microbiol.">
        <title>The Global Catalogue of Microorganisms (GCM) 10K type strain sequencing project: providing services to taxonomists for standard genome sequencing and annotation.</title>
        <authorList>
            <consortium name="The Broad Institute Genomics Platform"/>
            <consortium name="The Broad Institute Genome Sequencing Center for Infectious Disease"/>
            <person name="Wu L."/>
            <person name="Ma J."/>
        </authorList>
    </citation>
    <scope>NUCLEOTIDE SEQUENCE [LARGE SCALE GENOMIC DNA]</scope>
    <source>
        <strain evidence="2">KCTC 42964</strain>
    </source>
</reference>
<dbReference type="EMBL" id="JBHRTR010000025">
    <property type="protein sequence ID" value="MFC3227848.1"/>
    <property type="molecule type" value="Genomic_DNA"/>
</dbReference>
<dbReference type="Pfam" id="PF11964">
    <property type="entry name" value="SpoIIAA-like"/>
    <property type="match status" value="1"/>
</dbReference>
<dbReference type="SUPFAM" id="SSF52091">
    <property type="entry name" value="SpoIIaa-like"/>
    <property type="match status" value="1"/>
</dbReference>
<organism evidence="1 2">
    <name type="scientific">Marinibaculum pumilum</name>
    <dbReference type="NCBI Taxonomy" id="1766165"/>
    <lineage>
        <taxon>Bacteria</taxon>
        <taxon>Pseudomonadati</taxon>
        <taxon>Pseudomonadota</taxon>
        <taxon>Alphaproteobacteria</taxon>
        <taxon>Rhodospirillales</taxon>
        <taxon>Rhodospirillaceae</taxon>
        <taxon>Marinibaculum</taxon>
    </lineage>
</organism>
<gene>
    <name evidence="1" type="ORF">ACFOGJ_11435</name>
</gene>
<comment type="caution">
    <text evidence="1">The sequence shown here is derived from an EMBL/GenBank/DDBJ whole genome shotgun (WGS) entry which is preliminary data.</text>
</comment>
<protein>
    <submittedName>
        <fullName evidence="1">STAS/SEC14 domain-containing protein</fullName>
    </submittedName>
</protein>
<dbReference type="InterPro" id="IPR038396">
    <property type="entry name" value="SpoIIAA-like_sf"/>
</dbReference>
<evidence type="ECO:0000313" key="2">
    <source>
        <dbReference type="Proteomes" id="UP001595528"/>
    </source>
</evidence>
<dbReference type="InterPro" id="IPR036513">
    <property type="entry name" value="STAS_dom_sf"/>
</dbReference>
<keyword evidence="2" id="KW-1185">Reference proteome</keyword>
<proteinExistence type="predicted"/>
<accession>A0ABV7KZK2</accession>